<dbReference type="CDD" id="cd06848">
    <property type="entry name" value="GCS_H"/>
    <property type="match status" value="1"/>
</dbReference>
<feature type="domain" description="Lipoyl-binding" evidence="4">
    <location>
        <begin position="40"/>
        <end position="122"/>
    </location>
</feature>
<dbReference type="Proteomes" id="UP001500326">
    <property type="component" value="Unassembled WGS sequence"/>
</dbReference>
<dbReference type="Gene3D" id="2.40.50.100">
    <property type="match status" value="1"/>
</dbReference>
<keyword evidence="6" id="KW-1185">Reference proteome</keyword>
<comment type="caution">
    <text evidence="5">The sequence shown here is derived from an EMBL/GenBank/DDBJ whole genome shotgun (WGS) entry which is preliminary data.</text>
</comment>
<evidence type="ECO:0000313" key="5">
    <source>
        <dbReference type="EMBL" id="GAA1992692.1"/>
    </source>
</evidence>
<dbReference type="SUPFAM" id="SSF51230">
    <property type="entry name" value="Single hybrid motif"/>
    <property type="match status" value="1"/>
</dbReference>
<accession>A0ABN2SWB2</accession>
<name>A0ABN2SWB2_9MICO</name>
<proteinExistence type="inferred from homology"/>
<dbReference type="PANTHER" id="PTHR11715:SF3">
    <property type="entry name" value="GLYCINE CLEAVAGE SYSTEM H PROTEIN-RELATED"/>
    <property type="match status" value="1"/>
</dbReference>
<comment type="function">
    <text evidence="3">The glycine cleavage system catalyzes the degradation of glycine. The H protein shuttles the methylamine group of glycine from the P protein to the T protein.</text>
</comment>
<evidence type="ECO:0000259" key="4">
    <source>
        <dbReference type="PROSITE" id="PS50968"/>
    </source>
</evidence>
<organism evidence="5 6">
    <name type="scientific">Microbacterium pumilum</name>
    <dbReference type="NCBI Taxonomy" id="344165"/>
    <lineage>
        <taxon>Bacteria</taxon>
        <taxon>Bacillati</taxon>
        <taxon>Actinomycetota</taxon>
        <taxon>Actinomycetes</taxon>
        <taxon>Micrococcales</taxon>
        <taxon>Microbacteriaceae</taxon>
        <taxon>Microbacterium</taxon>
    </lineage>
</organism>
<comment type="subunit">
    <text evidence="3">The glycine cleavage system is composed of four proteins: P, T, L and H.</text>
</comment>
<dbReference type="InterPro" id="IPR000089">
    <property type="entry name" value="Biotin_lipoyl"/>
</dbReference>
<dbReference type="Pfam" id="PF01597">
    <property type="entry name" value="GCV_H"/>
    <property type="match status" value="1"/>
</dbReference>
<evidence type="ECO:0000256" key="1">
    <source>
        <dbReference type="ARBA" id="ARBA00009249"/>
    </source>
</evidence>
<sequence>MPGDVRALLPSIHRPEAEVTDLNSLKYTAEHEWIALEGDIATVGITDYAADKLGDVVFVEVPGVHSDVSAGQVCGEIESTKSVGELYAPLTGEVVAVNDGVVDDPSLVNSDPFGDGWLIKLRVDPSAVAELLDRAAYVALTGGEA</sequence>
<gene>
    <name evidence="3 5" type="primary">gcvH</name>
    <name evidence="5" type="ORF">GCM10009777_30250</name>
</gene>
<dbReference type="HAMAP" id="MF_00272">
    <property type="entry name" value="GcvH"/>
    <property type="match status" value="1"/>
</dbReference>
<feature type="modified residue" description="N6-lipoyllysine" evidence="3">
    <location>
        <position position="81"/>
    </location>
</feature>
<dbReference type="InterPro" id="IPR002930">
    <property type="entry name" value="GCV_H"/>
</dbReference>
<evidence type="ECO:0000256" key="3">
    <source>
        <dbReference type="HAMAP-Rule" id="MF_00272"/>
    </source>
</evidence>
<dbReference type="NCBIfam" id="TIGR00527">
    <property type="entry name" value="gcvH"/>
    <property type="match status" value="1"/>
</dbReference>
<dbReference type="NCBIfam" id="NF002270">
    <property type="entry name" value="PRK01202.1"/>
    <property type="match status" value="1"/>
</dbReference>
<comment type="similarity">
    <text evidence="1 3">Belongs to the GcvH family.</text>
</comment>
<dbReference type="InterPro" id="IPR017453">
    <property type="entry name" value="GCV_H_sub"/>
</dbReference>
<dbReference type="EMBL" id="BAAAOH010000001">
    <property type="protein sequence ID" value="GAA1992692.1"/>
    <property type="molecule type" value="Genomic_DNA"/>
</dbReference>
<protein>
    <recommendedName>
        <fullName evidence="3">Glycine cleavage system H protein</fullName>
    </recommendedName>
</protein>
<reference evidence="5 6" key="1">
    <citation type="journal article" date="2019" name="Int. J. Syst. Evol. Microbiol.">
        <title>The Global Catalogue of Microorganisms (GCM) 10K type strain sequencing project: providing services to taxonomists for standard genome sequencing and annotation.</title>
        <authorList>
            <consortium name="The Broad Institute Genomics Platform"/>
            <consortium name="The Broad Institute Genome Sequencing Center for Infectious Disease"/>
            <person name="Wu L."/>
            <person name="Ma J."/>
        </authorList>
    </citation>
    <scope>NUCLEOTIDE SEQUENCE [LARGE SCALE GENOMIC DNA]</scope>
    <source>
        <strain evidence="5 6">JCM 14902</strain>
    </source>
</reference>
<evidence type="ECO:0000256" key="2">
    <source>
        <dbReference type="ARBA" id="ARBA00022823"/>
    </source>
</evidence>
<keyword evidence="2 3" id="KW-0450">Lipoyl</keyword>
<comment type="cofactor">
    <cofactor evidence="3">
        <name>(R)-lipoate</name>
        <dbReference type="ChEBI" id="CHEBI:83088"/>
    </cofactor>
    <text evidence="3">Binds 1 lipoyl cofactor covalently.</text>
</comment>
<dbReference type="PANTHER" id="PTHR11715">
    <property type="entry name" value="GLYCINE CLEAVAGE SYSTEM H PROTEIN"/>
    <property type="match status" value="1"/>
</dbReference>
<evidence type="ECO:0000313" key="6">
    <source>
        <dbReference type="Proteomes" id="UP001500326"/>
    </source>
</evidence>
<dbReference type="PROSITE" id="PS50968">
    <property type="entry name" value="BIOTINYL_LIPOYL"/>
    <property type="match status" value="1"/>
</dbReference>
<dbReference type="InterPro" id="IPR011053">
    <property type="entry name" value="Single_hybrid_motif"/>
</dbReference>
<dbReference type="InterPro" id="IPR033753">
    <property type="entry name" value="GCV_H/Fam206"/>
</dbReference>